<dbReference type="EMBL" id="JASMQC010000014">
    <property type="protein sequence ID" value="KAK1940629.1"/>
    <property type="molecule type" value="Genomic_DNA"/>
</dbReference>
<evidence type="ECO:0000256" key="7">
    <source>
        <dbReference type="SAM" id="SignalP"/>
    </source>
</evidence>
<gene>
    <name evidence="8" type="ORF">P3T76_008080</name>
</gene>
<keyword evidence="7" id="KW-0732">Signal</keyword>
<accession>A0AAD9LMV5</accession>
<evidence type="ECO:0000256" key="6">
    <source>
        <dbReference type="SAM" id="MobiDB-lite"/>
    </source>
</evidence>
<feature type="compositionally biased region" description="Low complexity" evidence="6">
    <location>
        <begin position="114"/>
        <end position="123"/>
    </location>
</feature>
<dbReference type="Pfam" id="PF00964">
    <property type="entry name" value="Elicitin"/>
    <property type="match status" value="1"/>
</dbReference>
<dbReference type="GO" id="GO:0052040">
    <property type="term" value="P:symbiont-mediated perturbation of host programmed cell death"/>
    <property type="evidence" value="ECO:0007669"/>
    <property type="project" value="UniProtKB-KW"/>
</dbReference>
<evidence type="ECO:0000256" key="4">
    <source>
        <dbReference type="ARBA" id="ARBA00022978"/>
    </source>
</evidence>
<evidence type="ECO:0008006" key="10">
    <source>
        <dbReference type="Google" id="ProtNLM"/>
    </source>
</evidence>
<dbReference type="AlphaFoldDB" id="A0AAD9LMV5"/>
<comment type="caution">
    <text evidence="8">The sequence shown here is derived from an EMBL/GenBank/DDBJ whole genome shotgun (WGS) entry which is preliminary data.</text>
</comment>
<name>A0AAD9LMV5_9STRA</name>
<comment type="similarity">
    <text evidence="2">Belongs to the elicitin family.</text>
</comment>
<dbReference type="SMART" id="SM01187">
    <property type="entry name" value="Elicitin"/>
    <property type="match status" value="1"/>
</dbReference>
<sequence>MKIIIGFLLLTATAVNATKCDVNELSAISNTSDAKECKQVSNFVVPVDTTENTILADLEAFCSNQACKRILEALQEVNTCSIDGLDLHQTVVNPIDAVCSTTRSLRATHGSHVHSSGMDMGSMEDSHDVASAEDSHDTHSATSGAEDSHDTTSSTHESTTAGDDDDDHDSHDTSSKSSTAGTAGSAATSNSTESTQAPNASSASSITVAAGSVFLAAAAAAFL</sequence>
<evidence type="ECO:0000256" key="2">
    <source>
        <dbReference type="ARBA" id="ARBA00009544"/>
    </source>
</evidence>
<protein>
    <recommendedName>
        <fullName evidence="10">Elicitin</fullName>
    </recommendedName>
</protein>
<feature type="compositionally biased region" description="Low complexity" evidence="6">
    <location>
        <begin position="175"/>
        <end position="197"/>
    </location>
</feature>
<dbReference type="GO" id="GO:0005576">
    <property type="term" value="C:extracellular region"/>
    <property type="evidence" value="ECO:0007669"/>
    <property type="project" value="UniProtKB-SubCell"/>
</dbReference>
<dbReference type="SUPFAM" id="SSF48647">
    <property type="entry name" value="Fungal elicitin"/>
    <property type="match status" value="1"/>
</dbReference>
<evidence type="ECO:0000313" key="8">
    <source>
        <dbReference type="EMBL" id="KAK1940629.1"/>
    </source>
</evidence>
<feature type="region of interest" description="Disordered" evidence="6">
    <location>
        <begin position="110"/>
        <end position="200"/>
    </location>
</feature>
<feature type="chain" id="PRO_5042034642" description="Elicitin" evidence="7">
    <location>
        <begin position="18"/>
        <end position="223"/>
    </location>
</feature>
<feature type="compositionally biased region" description="Basic and acidic residues" evidence="6">
    <location>
        <begin position="124"/>
        <end position="139"/>
    </location>
</feature>
<dbReference type="Gene3D" id="1.10.239.10">
    <property type="entry name" value="Elicitin domain"/>
    <property type="match status" value="1"/>
</dbReference>
<dbReference type="InterPro" id="IPR002200">
    <property type="entry name" value="Elicitin"/>
</dbReference>
<keyword evidence="9" id="KW-1185">Reference proteome</keyword>
<keyword evidence="5" id="KW-1015">Disulfide bond</keyword>
<evidence type="ECO:0000256" key="3">
    <source>
        <dbReference type="ARBA" id="ARBA00022525"/>
    </source>
</evidence>
<comment type="subcellular location">
    <subcellularLocation>
        <location evidence="1">Secreted</location>
    </subcellularLocation>
</comment>
<organism evidence="8 9">
    <name type="scientific">Phytophthora citrophthora</name>
    <dbReference type="NCBI Taxonomy" id="4793"/>
    <lineage>
        <taxon>Eukaryota</taxon>
        <taxon>Sar</taxon>
        <taxon>Stramenopiles</taxon>
        <taxon>Oomycota</taxon>
        <taxon>Peronosporomycetes</taxon>
        <taxon>Peronosporales</taxon>
        <taxon>Peronosporaceae</taxon>
        <taxon>Phytophthora</taxon>
    </lineage>
</organism>
<evidence type="ECO:0000256" key="5">
    <source>
        <dbReference type="ARBA" id="ARBA00023157"/>
    </source>
</evidence>
<evidence type="ECO:0000256" key="1">
    <source>
        <dbReference type="ARBA" id="ARBA00004613"/>
    </source>
</evidence>
<evidence type="ECO:0000313" key="9">
    <source>
        <dbReference type="Proteomes" id="UP001259832"/>
    </source>
</evidence>
<feature type="compositionally biased region" description="Low complexity" evidence="6">
    <location>
        <begin position="151"/>
        <end position="161"/>
    </location>
</feature>
<proteinExistence type="inferred from homology"/>
<feature type="signal peptide" evidence="7">
    <location>
        <begin position="1"/>
        <end position="17"/>
    </location>
</feature>
<reference evidence="8" key="1">
    <citation type="submission" date="2023-08" db="EMBL/GenBank/DDBJ databases">
        <title>Reference Genome Resource for the Citrus Pathogen Phytophthora citrophthora.</title>
        <authorList>
            <person name="Moller H."/>
            <person name="Coetzee B."/>
            <person name="Rose L.J."/>
            <person name="Van Niekerk J.M."/>
        </authorList>
    </citation>
    <scope>NUCLEOTIDE SEQUENCE</scope>
    <source>
        <strain evidence="8">STE-U-9442</strain>
    </source>
</reference>
<keyword evidence="3" id="KW-0964">Secreted</keyword>
<keyword evidence="4" id="KW-0928">Hypersensitive response elicitation</keyword>
<dbReference type="Proteomes" id="UP001259832">
    <property type="component" value="Unassembled WGS sequence"/>
</dbReference>
<dbReference type="InterPro" id="IPR036470">
    <property type="entry name" value="Elicitin_sf"/>
</dbReference>